<feature type="domain" description="Glutamine amidotransferase type-2" evidence="1">
    <location>
        <begin position="2"/>
        <end position="127"/>
    </location>
</feature>
<gene>
    <name evidence="2" type="ORF">JCM17845_15190</name>
</gene>
<dbReference type="InterPro" id="IPR017932">
    <property type="entry name" value="GATase_2_dom"/>
</dbReference>
<dbReference type="Pfam" id="PF00310">
    <property type="entry name" value="GATase_2"/>
    <property type="match status" value="1"/>
</dbReference>
<dbReference type="SUPFAM" id="SSF56235">
    <property type="entry name" value="N-terminal nucleophile aminohydrolases (Ntn hydrolases)"/>
    <property type="match status" value="1"/>
</dbReference>
<accession>A0A5A7N1F8</accession>
<evidence type="ECO:0000313" key="3">
    <source>
        <dbReference type="Proteomes" id="UP000325187"/>
    </source>
</evidence>
<dbReference type="Gene3D" id="3.60.20.10">
    <property type="entry name" value="Glutamine Phosphoribosylpyrophosphate, subunit 1, domain 1"/>
    <property type="match status" value="1"/>
</dbReference>
<name>A0A5A7N1F8_9PROT</name>
<keyword evidence="3" id="KW-1185">Reference proteome</keyword>
<reference evidence="2 3" key="1">
    <citation type="submission" date="2019-09" db="EMBL/GenBank/DDBJ databases">
        <title>NBRP : Genome information of microbial organism related human and environment.</title>
        <authorList>
            <person name="Hattori M."/>
            <person name="Oshima K."/>
            <person name="Inaba H."/>
            <person name="Suda W."/>
            <person name="Sakamoto M."/>
            <person name="Iino T."/>
            <person name="Kitahara M."/>
            <person name="Oshida Y."/>
            <person name="Iida T."/>
            <person name="Kudo T."/>
            <person name="Itoh T."/>
            <person name="Ohkuma M."/>
        </authorList>
    </citation>
    <scope>NUCLEOTIDE SEQUENCE [LARGE SCALE GENOMIC DNA]</scope>
    <source>
        <strain evidence="2 3">Mie-1</strain>
    </source>
</reference>
<dbReference type="Proteomes" id="UP000325187">
    <property type="component" value="Unassembled WGS sequence"/>
</dbReference>
<dbReference type="AlphaFoldDB" id="A0A5A7N1F8"/>
<sequence>MRAGRSAPMAKSLLVPESWSKRVTMPDAHRAMYAYCNSVMEPWDGPAALVAYDGRFAMAGLDRNGLRPLRYTVTRDGLVVVGSEAGMVVVHEEDVAEKGRLGPGQMIAVDLVEGRFYHDRDLKDQLALPGLLNAGCAILKISPILSPTIGTSLRPSTIPNYAADKFWRG</sequence>
<protein>
    <recommendedName>
        <fullName evidence="1">Glutamine amidotransferase type-2 domain-containing protein</fullName>
    </recommendedName>
</protein>
<dbReference type="EMBL" id="BKCM01000006">
    <property type="protein sequence ID" value="GER00896.1"/>
    <property type="molecule type" value="Genomic_DNA"/>
</dbReference>
<proteinExistence type="predicted"/>
<comment type="caution">
    <text evidence="2">The sequence shown here is derived from an EMBL/GenBank/DDBJ whole genome shotgun (WGS) entry which is preliminary data.</text>
</comment>
<organism evidence="2 3">
    <name type="scientific">Iodidimonas gelatinilytica</name>
    <dbReference type="NCBI Taxonomy" id="1236966"/>
    <lineage>
        <taxon>Bacteria</taxon>
        <taxon>Pseudomonadati</taxon>
        <taxon>Pseudomonadota</taxon>
        <taxon>Alphaproteobacteria</taxon>
        <taxon>Iodidimonadales</taxon>
        <taxon>Iodidimonadaceae</taxon>
        <taxon>Iodidimonas</taxon>
    </lineage>
</organism>
<dbReference type="InterPro" id="IPR029055">
    <property type="entry name" value="Ntn_hydrolases_N"/>
</dbReference>
<evidence type="ECO:0000313" key="2">
    <source>
        <dbReference type="EMBL" id="GER00896.1"/>
    </source>
</evidence>
<evidence type="ECO:0000259" key="1">
    <source>
        <dbReference type="Pfam" id="PF00310"/>
    </source>
</evidence>